<keyword evidence="2" id="KW-1185">Reference proteome</keyword>
<evidence type="ECO:0000313" key="1">
    <source>
        <dbReference type="EMBL" id="KAK7946039.1"/>
    </source>
</evidence>
<dbReference type="Proteomes" id="UP001391051">
    <property type="component" value="Unassembled WGS sequence"/>
</dbReference>
<name>A0ABR1Q230_9PEZI</name>
<dbReference type="EMBL" id="JAQQWE010000007">
    <property type="protein sequence ID" value="KAK7946039.1"/>
    <property type="molecule type" value="Genomic_DNA"/>
</dbReference>
<protein>
    <submittedName>
        <fullName evidence="1">Uncharacterized protein</fullName>
    </submittedName>
</protein>
<sequence>MVISRPSITPRARLRVIPFGSLLVRPSPGLAICGPSTIGNPTGAMLLHKGGNIQTQRPPIHFTVAMWLSLLCPSPGYAEAMGARVNQIDGPAERASPDDWSPLSAAPERMTSTPTLFRVMSPRLLQNFHTTEHVETTGITG</sequence>
<gene>
    <name evidence="1" type="ORF">PG986_010360</name>
</gene>
<dbReference type="GeneID" id="92079644"/>
<accession>A0ABR1Q230</accession>
<organism evidence="1 2">
    <name type="scientific">Apiospora aurea</name>
    <dbReference type="NCBI Taxonomy" id="335848"/>
    <lineage>
        <taxon>Eukaryota</taxon>
        <taxon>Fungi</taxon>
        <taxon>Dikarya</taxon>
        <taxon>Ascomycota</taxon>
        <taxon>Pezizomycotina</taxon>
        <taxon>Sordariomycetes</taxon>
        <taxon>Xylariomycetidae</taxon>
        <taxon>Amphisphaeriales</taxon>
        <taxon>Apiosporaceae</taxon>
        <taxon>Apiospora</taxon>
    </lineage>
</organism>
<proteinExistence type="predicted"/>
<dbReference type="RefSeq" id="XP_066696073.1">
    <property type="nucleotide sequence ID" value="XM_066846582.1"/>
</dbReference>
<comment type="caution">
    <text evidence="1">The sequence shown here is derived from an EMBL/GenBank/DDBJ whole genome shotgun (WGS) entry which is preliminary data.</text>
</comment>
<reference evidence="1 2" key="1">
    <citation type="submission" date="2023-01" db="EMBL/GenBank/DDBJ databases">
        <title>Analysis of 21 Apiospora genomes using comparative genomics revels a genus with tremendous synthesis potential of carbohydrate active enzymes and secondary metabolites.</title>
        <authorList>
            <person name="Sorensen T."/>
        </authorList>
    </citation>
    <scope>NUCLEOTIDE SEQUENCE [LARGE SCALE GENOMIC DNA]</scope>
    <source>
        <strain evidence="1 2">CBS 24483</strain>
    </source>
</reference>
<evidence type="ECO:0000313" key="2">
    <source>
        <dbReference type="Proteomes" id="UP001391051"/>
    </source>
</evidence>